<sequence>MRKYYLMTHGKMAEGIQATIKMLLGDKKTLDALSAYVDCNDIELLSKPIFEDLSKGIEVVVFTDISHGSVNQFFVPFLKHQNFHLITGVNLPLILSIMLLSEDTKLEVDQILSEIEFAKEQIIYMNTHTIQISDDDEL</sequence>
<organism evidence="3 4">
    <name type="scientific">Fusibacter bizertensis</name>
    <dbReference type="NCBI Taxonomy" id="1488331"/>
    <lineage>
        <taxon>Bacteria</taxon>
        <taxon>Bacillati</taxon>
        <taxon>Bacillota</taxon>
        <taxon>Clostridia</taxon>
        <taxon>Eubacteriales</taxon>
        <taxon>Eubacteriales Family XII. Incertae Sedis</taxon>
        <taxon>Fusibacter</taxon>
    </lineage>
</organism>
<proteinExistence type="predicted"/>
<dbReference type="InterPro" id="IPR051471">
    <property type="entry name" value="Bacterial_PTS_sugar_comp"/>
</dbReference>
<dbReference type="PANTHER" id="PTHR33799">
    <property type="entry name" value="PTS PERMEASE-RELATED-RELATED"/>
    <property type="match status" value="1"/>
</dbReference>
<evidence type="ECO:0000313" key="4">
    <source>
        <dbReference type="Proteomes" id="UP001158045"/>
    </source>
</evidence>
<evidence type="ECO:0000313" key="3">
    <source>
        <dbReference type="EMBL" id="MDH8678256.1"/>
    </source>
</evidence>
<dbReference type="PROSITE" id="PS51096">
    <property type="entry name" value="PTS_EIIA_TYPE_4"/>
    <property type="match status" value="1"/>
</dbReference>
<dbReference type="RefSeq" id="WP_281094097.1">
    <property type="nucleotide sequence ID" value="NZ_JARYZI010000005.1"/>
</dbReference>
<dbReference type="EMBL" id="JARYZI010000005">
    <property type="protein sequence ID" value="MDH8678256.1"/>
    <property type="molecule type" value="Genomic_DNA"/>
</dbReference>
<accession>A0ABT6NCW6</accession>
<feature type="domain" description="PTS EIIA type-4" evidence="2">
    <location>
        <begin position="1"/>
        <end position="122"/>
    </location>
</feature>
<protein>
    <submittedName>
        <fullName evidence="3">PTS N-acetylglucosamine transporter subunit IIBC</fullName>
    </submittedName>
</protein>
<dbReference type="Proteomes" id="UP001158045">
    <property type="component" value="Unassembled WGS sequence"/>
</dbReference>
<gene>
    <name evidence="3" type="ORF">QE109_08860</name>
</gene>
<dbReference type="InterPro" id="IPR004701">
    <property type="entry name" value="PTS_EIIA_man-typ"/>
</dbReference>
<dbReference type="Gene3D" id="3.40.50.510">
    <property type="entry name" value="Phosphotransferase system, mannose-type IIA component"/>
    <property type="match status" value="1"/>
</dbReference>
<dbReference type="PANTHER" id="PTHR33799:SF1">
    <property type="entry name" value="PTS SYSTEM MANNOSE-SPECIFIC EIIAB COMPONENT-RELATED"/>
    <property type="match status" value="1"/>
</dbReference>
<dbReference type="SUPFAM" id="SSF53062">
    <property type="entry name" value="PTS system fructose IIA component-like"/>
    <property type="match status" value="1"/>
</dbReference>
<evidence type="ECO:0000259" key="2">
    <source>
        <dbReference type="PROSITE" id="PS51096"/>
    </source>
</evidence>
<evidence type="ECO:0000256" key="1">
    <source>
        <dbReference type="ARBA" id="ARBA00022679"/>
    </source>
</evidence>
<name>A0ABT6NCW6_9FIRM</name>
<keyword evidence="1" id="KW-0808">Transferase</keyword>
<dbReference type="InterPro" id="IPR036662">
    <property type="entry name" value="PTS_EIIA_man-typ_sf"/>
</dbReference>
<reference evidence="3 4" key="1">
    <citation type="submission" date="2023-04" db="EMBL/GenBank/DDBJ databases">
        <title>Fusibacter bizertensis strain WBS, isolated from littoral bottom sediments of the Arctic seas - biochemical and genomic analysis.</title>
        <authorList>
            <person name="Brioukhanov A.L."/>
        </authorList>
    </citation>
    <scope>NUCLEOTIDE SEQUENCE [LARGE SCALE GENOMIC DNA]</scope>
    <source>
        <strain evidence="3 4">WBS</strain>
    </source>
</reference>
<dbReference type="Pfam" id="PF03610">
    <property type="entry name" value="EIIA-man"/>
    <property type="match status" value="1"/>
</dbReference>
<keyword evidence="4" id="KW-1185">Reference proteome</keyword>
<comment type="caution">
    <text evidence="3">The sequence shown here is derived from an EMBL/GenBank/DDBJ whole genome shotgun (WGS) entry which is preliminary data.</text>
</comment>